<feature type="domain" description="PNPLA" evidence="3">
    <location>
        <begin position="11"/>
        <end position="297"/>
    </location>
</feature>
<evidence type="ECO:0000256" key="1">
    <source>
        <dbReference type="ARBA" id="ARBA00023098"/>
    </source>
</evidence>
<organism evidence="4 5">
    <name type="scientific">Algoriphagus hitonicola</name>
    <dbReference type="NCBI Taxonomy" id="435880"/>
    <lineage>
        <taxon>Bacteria</taxon>
        <taxon>Pseudomonadati</taxon>
        <taxon>Bacteroidota</taxon>
        <taxon>Cytophagia</taxon>
        <taxon>Cytophagales</taxon>
        <taxon>Cyclobacteriaceae</taxon>
        <taxon>Algoriphagus</taxon>
    </lineage>
</organism>
<feature type="active site" description="Nucleophile" evidence="2">
    <location>
        <position position="63"/>
    </location>
</feature>
<comment type="caution">
    <text evidence="2">Lacks conserved residue(s) required for the propagation of feature annotation.</text>
</comment>
<accession>A0A1I2XXD4</accession>
<evidence type="ECO:0000313" key="5">
    <source>
        <dbReference type="Proteomes" id="UP000199642"/>
    </source>
</evidence>
<feature type="short sequence motif" description="DGA/G" evidence="2">
    <location>
        <begin position="284"/>
        <end position="286"/>
    </location>
</feature>
<dbReference type="Proteomes" id="UP000199642">
    <property type="component" value="Unassembled WGS sequence"/>
</dbReference>
<evidence type="ECO:0000256" key="2">
    <source>
        <dbReference type="PROSITE-ProRule" id="PRU01161"/>
    </source>
</evidence>
<dbReference type="RefSeq" id="WP_092794803.1">
    <property type="nucleotide sequence ID" value="NZ_FOPC01000023.1"/>
</dbReference>
<dbReference type="Gene3D" id="3.40.1090.10">
    <property type="entry name" value="Cytosolic phospholipase A2 catalytic domain"/>
    <property type="match status" value="1"/>
</dbReference>
<evidence type="ECO:0000259" key="3">
    <source>
        <dbReference type="PROSITE" id="PS51635"/>
    </source>
</evidence>
<feature type="active site" description="Proton acceptor" evidence="2">
    <location>
        <position position="284"/>
    </location>
</feature>
<keyword evidence="2" id="KW-0442">Lipid degradation</keyword>
<gene>
    <name evidence="4" type="ORF">SAMN04487988_12311</name>
</gene>
<proteinExistence type="predicted"/>
<keyword evidence="2" id="KW-0378">Hydrolase</keyword>
<dbReference type="Pfam" id="PF01734">
    <property type="entry name" value="Patatin"/>
    <property type="match status" value="1"/>
</dbReference>
<dbReference type="AlphaFoldDB" id="A0A1I2XXD4"/>
<dbReference type="SUPFAM" id="SSF52151">
    <property type="entry name" value="FabD/lysophospholipase-like"/>
    <property type="match status" value="1"/>
</dbReference>
<dbReference type="STRING" id="435880.SAMN04487988_12311"/>
<dbReference type="InterPro" id="IPR002641">
    <property type="entry name" value="PNPLA_dom"/>
</dbReference>
<dbReference type="OrthoDB" id="1488362at2"/>
<dbReference type="InterPro" id="IPR016035">
    <property type="entry name" value="Acyl_Trfase/lysoPLipase"/>
</dbReference>
<name>A0A1I2XXD4_9BACT</name>
<dbReference type="PROSITE" id="PS51635">
    <property type="entry name" value="PNPLA"/>
    <property type="match status" value="1"/>
</dbReference>
<keyword evidence="5" id="KW-1185">Reference proteome</keyword>
<protein>
    <submittedName>
        <fullName evidence="4">Patatin-like phospholipase</fullName>
    </submittedName>
</protein>
<feature type="short sequence motif" description="GXSXG" evidence="2">
    <location>
        <begin position="61"/>
        <end position="65"/>
    </location>
</feature>
<reference evidence="5" key="1">
    <citation type="submission" date="2016-10" db="EMBL/GenBank/DDBJ databases">
        <authorList>
            <person name="Varghese N."/>
            <person name="Submissions S."/>
        </authorList>
    </citation>
    <scope>NUCLEOTIDE SEQUENCE [LARGE SCALE GENOMIC DNA]</scope>
    <source>
        <strain evidence="5">DSM 19315</strain>
    </source>
</reference>
<dbReference type="EMBL" id="FOPC01000023">
    <property type="protein sequence ID" value="SFH16741.1"/>
    <property type="molecule type" value="Genomic_DNA"/>
</dbReference>
<sequence length="562" mass="63396">MKQSENFHLGLCLAGAISAGAYTAGVLDFLIEALDEWEKRKKKGDPKSVPQHQVKLSVIGGASAGGMTGMISAFSLQKEFDPVHLSQPDLYQPRPDNPLYQAWVDQLEEELSPGQLSMFDLLLDPGDLDKNMAQSLLNSTFVRKIADKILDAQVETSISRGFVADELKIFSTLTNLKGLEYSLDFKGDKLENDPYRIYDHRDFACFSLGSRVFPGWERMDFTHPEMLERYKLAAIGTGAFPIGLSPVKMARNGKLMQELPWLSHVSAGGGNRFPTDWYESTFVDGGMMNNEPFEKVRDALLQLLGYEKEHSVQDYSKFESTVLMVDPFPSTTNFIQPGSSLLGYAGNVLSALMNQARIKPEHLINSLTSEMAGQYVISPIRYQRVNGEEKKIEGAKAIACGSLDGFGGFLSKKFRIHDFFLGRANCEKFLRDHFTVPLDEKNPIFERGYAEISAELKPHFMSTTDKKPGVQIIPLFSERKTQPEMPYWENEEQWPTLSIHELERYRPLLKKRIEQVILKSVSLNRLDYIKLWAGAKIFLNGKISSTLMQAMNHSLNGHKQLN</sequence>
<keyword evidence="1 2" id="KW-0443">Lipid metabolism</keyword>
<dbReference type="GO" id="GO:0016042">
    <property type="term" value="P:lipid catabolic process"/>
    <property type="evidence" value="ECO:0007669"/>
    <property type="project" value="UniProtKB-UniRule"/>
</dbReference>
<evidence type="ECO:0000313" key="4">
    <source>
        <dbReference type="EMBL" id="SFH16741.1"/>
    </source>
</evidence>
<dbReference type="GO" id="GO:0016787">
    <property type="term" value="F:hydrolase activity"/>
    <property type="evidence" value="ECO:0007669"/>
    <property type="project" value="UniProtKB-UniRule"/>
</dbReference>